<name>A0A4R6P597_NOCIG</name>
<reference evidence="1 2" key="1">
    <citation type="submission" date="2019-03" db="EMBL/GenBank/DDBJ databases">
        <title>Genomic Encyclopedia of Type Strains, Phase IV (KMG-IV): sequencing the most valuable type-strain genomes for metagenomic binning, comparative biology and taxonomic classification.</title>
        <authorList>
            <person name="Goeker M."/>
        </authorList>
    </citation>
    <scope>NUCLEOTIDE SEQUENCE [LARGE SCALE GENOMIC DNA]</scope>
    <source>
        <strain evidence="1 2">DSM 44496</strain>
    </source>
</reference>
<dbReference type="Proteomes" id="UP000295087">
    <property type="component" value="Unassembled WGS sequence"/>
</dbReference>
<dbReference type="RefSeq" id="WP_370465704.1">
    <property type="nucleotide sequence ID" value="NZ_JBHXPO010000003.1"/>
</dbReference>
<sequence>MRGRRNRRDREVREVREIQARPPHQTVKSLFSLLVLAWLLAGLVAAFQRDYFTDTPTNCGDWGTIALTVAAGPLNYLGMNPKVGECQLPEPSQ</sequence>
<proteinExistence type="predicted"/>
<accession>A0A4R6P597</accession>
<evidence type="ECO:0000313" key="2">
    <source>
        <dbReference type="Proteomes" id="UP000295087"/>
    </source>
</evidence>
<protein>
    <submittedName>
        <fullName evidence="1">Uncharacterized protein</fullName>
    </submittedName>
</protein>
<dbReference type="AlphaFoldDB" id="A0A4R6P597"/>
<dbReference type="EMBL" id="SNXK01000005">
    <property type="protein sequence ID" value="TDP33014.1"/>
    <property type="molecule type" value="Genomic_DNA"/>
</dbReference>
<comment type="caution">
    <text evidence="1">The sequence shown here is derived from an EMBL/GenBank/DDBJ whole genome shotgun (WGS) entry which is preliminary data.</text>
</comment>
<keyword evidence="2" id="KW-1185">Reference proteome</keyword>
<evidence type="ECO:0000313" key="1">
    <source>
        <dbReference type="EMBL" id="TDP33014.1"/>
    </source>
</evidence>
<gene>
    <name evidence="1" type="ORF">DFR75_105252</name>
</gene>
<organism evidence="1 2">
    <name type="scientific">Nocardia ignorata</name>
    <dbReference type="NCBI Taxonomy" id="145285"/>
    <lineage>
        <taxon>Bacteria</taxon>
        <taxon>Bacillati</taxon>
        <taxon>Actinomycetota</taxon>
        <taxon>Actinomycetes</taxon>
        <taxon>Mycobacteriales</taxon>
        <taxon>Nocardiaceae</taxon>
        <taxon>Nocardia</taxon>
    </lineage>
</organism>